<dbReference type="eggNOG" id="COG0577">
    <property type="taxonomic scope" value="Bacteria"/>
</dbReference>
<dbReference type="InterPro" id="IPR003838">
    <property type="entry name" value="ABC3_permease_C"/>
</dbReference>
<organism evidence="8 9">
    <name type="scientific">Lachnoclostridium phytofermentans (strain ATCC 700394 / DSM 18823 / ISDg)</name>
    <name type="common">Clostridium phytofermentans</name>
    <dbReference type="NCBI Taxonomy" id="357809"/>
    <lineage>
        <taxon>Bacteria</taxon>
        <taxon>Bacillati</taxon>
        <taxon>Bacillota</taxon>
        <taxon>Clostridia</taxon>
        <taxon>Lachnospirales</taxon>
        <taxon>Lachnospiraceae</taxon>
    </lineage>
</organism>
<keyword evidence="9" id="KW-1185">Reference proteome</keyword>
<keyword evidence="3 6" id="KW-0812">Transmembrane</keyword>
<feature type="transmembrane region" description="Helical" evidence="6">
    <location>
        <begin position="21"/>
        <end position="43"/>
    </location>
</feature>
<feature type="transmembrane region" description="Helical" evidence="6">
    <location>
        <begin position="201"/>
        <end position="218"/>
    </location>
</feature>
<dbReference type="GO" id="GO:0055085">
    <property type="term" value="P:transmembrane transport"/>
    <property type="evidence" value="ECO:0007669"/>
    <property type="project" value="UniProtKB-UniRule"/>
</dbReference>
<dbReference type="InterPro" id="IPR027022">
    <property type="entry name" value="ABC_permease_BceB-typ"/>
</dbReference>
<keyword evidence="2 6" id="KW-1003">Cell membrane</keyword>
<dbReference type="InterPro" id="IPR052536">
    <property type="entry name" value="ABC-4_Integral_Memb_Prot"/>
</dbReference>
<feature type="transmembrane region" description="Helical" evidence="6">
    <location>
        <begin position="627"/>
        <end position="651"/>
    </location>
</feature>
<comment type="similarity">
    <text evidence="6">Belongs to the ABC-4 integral membrane protein family.</text>
</comment>
<evidence type="ECO:0000256" key="4">
    <source>
        <dbReference type="ARBA" id="ARBA00022989"/>
    </source>
</evidence>
<evidence type="ECO:0000256" key="3">
    <source>
        <dbReference type="ARBA" id="ARBA00022692"/>
    </source>
</evidence>
<dbReference type="AlphaFoldDB" id="A9KSN2"/>
<dbReference type="Proteomes" id="UP000000370">
    <property type="component" value="Chromosome"/>
</dbReference>
<evidence type="ECO:0000256" key="1">
    <source>
        <dbReference type="ARBA" id="ARBA00004651"/>
    </source>
</evidence>
<proteinExistence type="inferred from homology"/>
<keyword evidence="5 6" id="KW-0472">Membrane</keyword>
<feature type="transmembrane region" description="Helical" evidence="6">
    <location>
        <begin position="532"/>
        <end position="559"/>
    </location>
</feature>
<dbReference type="PIRSF" id="PIRSF018968">
    <property type="entry name" value="ABC_permease_BceB"/>
    <property type="match status" value="1"/>
</dbReference>
<comment type="subcellular location">
    <subcellularLocation>
        <location evidence="1 6">Cell membrane</location>
        <topology evidence="1 6">Multi-pass membrane protein</topology>
    </subcellularLocation>
</comment>
<reference evidence="9" key="1">
    <citation type="submission" date="2007-11" db="EMBL/GenBank/DDBJ databases">
        <title>Complete genome sequence of Clostridium phytofermentans ISDg.</title>
        <authorList>
            <person name="Leschine S.B."/>
            <person name="Warnick T.A."/>
            <person name="Blanchard J.L."/>
            <person name="Schnell D.J."/>
            <person name="Petit E.L."/>
            <person name="LaTouf W.G."/>
            <person name="Copeland A."/>
            <person name="Lucas S."/>
            <person name="Lapidus A."/>
            <person name="Barry K."/>
            <person name="Glavina del Rio T."/>
            <person name="Dalin E."/>
            <person name="Tice H."/>
            <person name="Pitluck S."/>
            <person name="Kiss H."/>
            <person name="Brettin T."/>
            <person name="Bruce D."/>
            <person name="Detter J.C."/>
            <person name="Han C."/>
            <person name="Kuske C."/>
            <person name="Schmutz J."/>
            <person name="Larimer F."/>
            <person name="Land M."/>
            <person name="Hauser L."/>
            <person name="Kyrpides N."/>
            <person name="Kim E.A."/>
            <person name="Richardson P."/>
        </authorList>
    </citation>
    <scope>NUCLEOTIDE SEQUENCE [LARGE SCALE GENOMIC DNA]</scope>
    <source>
        <strain evidence="9">ATCC 700394 / DSM 18823 / ISDg</strain>
    </source>
</reference>
<evidence type="ECO:0000313" key="9">
    <source>
        <dbReference type="Proteomes" id="UP000000370"/>
    </source>
</evidence>
<feature type="transmembrane region" description="Helical" evidence="6">
    <location>
        <begin position="286"/>
        <end position="311"/>
    </location>
</feature>
<feature type="transmembrane region" description="Helical" evidence="6">
    <location>
        <begin position="593"/>
        <end position="615"/>
    </location>
</feature>
<dbReference type="GO" id="GO:0005886">
    <property type="term" value="C:plasma membrane"/>
    <property type="evidence" value="ECO:0007669"/>
    <property type="project" value="UniProtKB-SubCell"/>
</dbReference>
<protein>
    <recommendedName>
        <fullName evidence="7">ABC3 transporter permease C-terminal domain-containing protein</fullName>
    </recommendedName>
</protein>
<feature type="transmembrane region" description="Helical" evidence="6">
    <location>
        <begin position="55"/>
        <end position="78"/>
    </location>
</feature>
<dbReference type="HOGENOM" id="CLU_022800_2_3_9"/>
<evidence type="ECO:0000256" key="2">
    <source>
        <dbReference type="ARBA" id="ARBA00022475"/>
    </source>
</evidence>
<dbReference type="Pfam" id="PF02687">
    <property type="entry name" value="FtsX"/>
    <property type="match status" value="1"/>
</dbReference>
<evidence type="ECO:0000256" key="5">
    <source>
        <dbReference type="ARBA" id="ARBA00023136"/>
    </source>
</evidence>
<sequence precursor="true">MNSSLYAKLAATNIRKNAKNYVPYILTCLITIMMFYMMCFLANNSALSTMSGGGSLTVILGLGTIVIGIFAVIFLFYTNSFLIKRRKKEIGLYNILGMEKKHIAKVLAFENLYVAIISLTLGLSFGILLSKLMVLALGKMLNFEIAFGFEISEFAVVTTLILFVVIFLLLLLNNLRQIHLANPIELLRGKQVGEKEPKTKWLLTLIGLACLSGGYYISVTTTSPLDAIGLFFIAVILVIIGTYCVFTAGSIAVLKMLRKNKRYYYKANHFISVSGMIYRMKQNAVGLANICILSTMVLVMISSTVSLYIGFDDSLKNMFPKNIQISGRDISEEEGKEIEKVIAGITNSQQVEQKDMISYRFVSQLAKKQGNQFLKSDTGYYKDGILLYMIPLSDYNKILGETKTLESDEVFVKYMKSKLSEDTITFGKESYHIKEISEVSQNDFFYSPEMIDTYYIILPDTDSLEKISKELSDIGEDFNRKIQYYYGFDLDAPREKQLELYENIQELRTQDNVELYQKFYVQSVENVRDEFFFVYGGLFFLGIFLGTLFLMATVLIMYYKQISEGNDDRERFEIMQKVGMSQEEVKKTIHSQVLTVFFLPIVAAAIHIAFAFNVITKLLAVLGLFNVTLFATCTLVTLGVFIIFYAVVYGLTARTYYRIVKH</sequence>
<dbReference type="KEGG" id="cpy:Cphy_3331"/>
<keyword evidence="4 6" id="KW-1133">Transmembrane helix</keyword>
<accession>A9KSN2</accession>
<dbReference type="PANTHER" id="PTHR46795:SF3">
    <property type="entry name" value="ABC TRANSPORTER PERMEASE"/>
    <property type="match status" value="1"/>
</dbReference>
<feature type="domain" description="ABC3 transporter permease C-terminal" evidence="7">
    <location>
        <begin position="65"/>
        <end position="172"/>
    </location>
</feature>
<feature type="transmembrane region" description="Helical" evidence="6">
    <location>
        <begin position="154"/>
        <end position="172"/>
    </location>
</feature>
<dbReference type="PANTHER" id="PTHR46795">
    <property type="entry name" value="ABC TRANSPORTER PERMEASE-RELATED-RELATED"/>
    <property type="match status" value="1"/>
</dbReference>
<evidence type="ECO:0000313" key="8">
    <source>
        <dbReference type="EMBL" id="ABX43684.1"/>
    </source>
</evidence>
<dbReference type="OrthoDB" id="9781780at2"/>
<dbReference type="RefSeq" id="WP_012201333.1">
    <property type="nucleotide sequence ID" value="NC_010001.1"/>
</dbReference>
<feature type="transmembrane region" description="Helical" evidence="6">
    <location>
        <begin position="230"/>
        <end position="254"/>
    </location>
</feature>
<keyword evidence="6" id="KW-0813">Transport</keyword>
<name>A9KSN2_LACP7</name>
<gene>
    <name evidence="8" type="ordered locus">Cphy_3331</name>
</gene>
<feature type="transmembrane region" description="Helical" evidence="6">
    <location>
        <begin position="112"/>
        <end position="134"/>
    </location>
</feature>
<dbReference type="EMBL" id="CP000885">
    <property type="protein sequence ID" value="ABX43684.1"/>
    <property type="molecule type" value="Genomic_DNA"/>
</dbReference>
<dbReference type="STRING" id="357809.Cphy_3331"/>
<evidence type="ECO:0000259" key="7">
    <source>
        <dbReference type="Pfam" id="PF02687"/>
    </source>
</evidence>
<evidence type="ECO:0000256" key="6">
    <source>
        <dbReference type="PIRNR" id="PIRNR018968"/>
    </source>
</evidence>